<proteinExistence type="predicted"/>
<accession>A0AAV4QT25</accession>
<name>A0AAV4QT25_9ARAC</name>
<comment type="caution">
    <text evidence="1">The sequence shown here is derived from an EMBL/GenBank/DDBJ whole genome shotgun (WGS) entry which is preliminary data.</text>
</comment>
<keyword evidence="2" id="KW-1185">Reference proteome</keyword>
<sequence>MPELNLTKLMQRSNGRIVLQSNWQDLCKSLNYKTPNTRLWRLAEKPNKIQPPMENTNSIISINGTPTVNKKKASKAADALGNYFSEESKLVLERENKKTGRATRKLIRSCRVPA</sequence>
<gene>
    <name evidence="1" type="ORF">CDAR_531631</name>
</gene>
<evidence type="ECO:0000313" key="1">
    <source>
        <dbReference type="EMBL" id="GIY12412.1"/>
    </source>
</evidence>
<dbReference type="AlphaFoldDB" id="A0AAV4QT25"/>
<protein>
    <submittedName>
        <fullName evidence="1">Uncharacterized protein</fullName>
    </submittedName>
</protein>
<reference evidence="1 2" key="1">
    <citation type="submission" date="2021-06" db="EMBL/GenBank/DDBJ databases">
        <title>Caerostris darwini draft genome.</title>
        <authorList>
            <person name="Kono N."/>
            <person name="Arakawa K."/>
        </authorList>
    </citation>
    <scope>NUCLEOTIDE SEQUENCE [LARGE SCALE GENOMIC DNA]</scope>
</reference>
<organism evidence="1 2">
    <name type="scientific">Caerostris darwini</name>
    <dbReference type="NCBI Taxonomy" id="1538125"/>
    <lineage>
        <taxon>Eukaryota</taxon>
        <taxon>Metazoa</taxon>
        <taxon>Ecdysozoa</taxon>
        <taxon>Arthropoda</taxon>
        <taxon>Chelicerata</taxon>
        <taxon>Arachnida</taxon>
        <taxon>Araneae</taxon>
        <taxon>Araneomorphae</taxon>
        <taxon>Entelegynae</taxon>
        <taxon>Araneoidea</taxon>
        <taxon>Araneidae</taxon>
        <taxon>Caerostris</taxon>
    </lineage>
</organism>
<evidence type="ECO:0000313" key="2">
    <source>
        <dbReference type="Proteomes" id="UP001054837"/>
    </source>
</evidence>
<dbReference type="Proteomes" id="UP001054837">
    <property type="component" value="Unassembled WGS sequence"/>
</dbReference>
<dbReference type="EMBL" id="BPLQ01005042">
    <property type="protein sequence ID" value="GIY12412.1"/>
    <property type="molecule type" value="Genomic_DNA"/>
</dbReference>